<comment type="caution">
    <text evidence="1">The sequence shown here is derived from an EMBL/GenBank/DDBJ whole genome shotgun (WGS) entry which is preliminary data.</text>
</comment>
<feature type="non-terminal residue" evidence="1">
    <location>
        <position position="83"/>
    </location>
</feature>
<dbReference type="EMBL" id="LXQA010152188">
    <property type="protein sequence ID" value="MCI26262.1"/>
    <property type="molecule type" value="Genomic_DNA"/>
</dbReference>
<name>A0A392QQW3_9FABA</name>
<organism evidence="1 2">
    <name type="scientific">Trifolium medium</name>
    <dbReference type="NCBI Taxonomy" id="97028"/>
    <lineage>
        <taxon>Eukaryota</taxon>
        <taxon>Viridiplantae</taxon>
        <taxon>Streptophyta</taxon>
        <taxon>Embryophyta</taxon>
        <taxon>Tracheophyta</taxon>
        <taxon>Spermatophyta</taxon>
        <taxon>Magnoliopsida</taxon>
        <taxon>eudicotyledons</taxon>
        <taxon>Gunneridae</taxon>
        <taxon>Pentapetalae</taxon>
        <taxon>rosids</taxon>
        <taxon>fabids</taxon>
        <taxon>Fabales</taxon>
        <taxon>Fabaceae</taxon>
        <taxon>Papilionoideae</taxon>
        <taxon>50 kb inversion clade</taxon>
        <taxon>NPAAA clade</taxon>
        <taxon>Hologalegina</taxon>
        <taxon>IRL clade</taxon>
        <taxon>Trifolieae</taxon>
        <taxon>Trifolium</taxon>
    </lineage>
</organism>
<reference evidence="1 2" key="1">
    <citation type="journal article" date="2018" name="Front. Plant Sci.">
        <title>Red Clover (Trifolium pratense) and Zigzag Clover (T. medium) - A Picture of Genomic Similarities and Differences.</title>
        <authorList>
            <person name="Dluhosova J."/>
            <person name="Istvanek J."/>
            <person name="Nedelnik J."/>
            <person name="Repkova J."/>
        </authorList>
    </citation>
    <scope>NUCLEOTIDE SEQUENCE [LARGE SCALE GENOMIC DNA]</scope>
    <source>
        <strain evidence="2">cv. 10/8</strain>
        <tissue evidence="1">Leaf</tissue>
    </source>
</reference>
<evidence type="ECO:0000313" key="1">
    <source>
        <dbReference type="EMBL" id="MCI26262.1"/>
    </source>
</evidence>
<keyword evidence="2" id="KW-1185">Reference proteome</keyword>
<proteinExistence type="predicted"/>
<accession>A0A392QQW3</accession>
<protein>
    <submittedName>
        <fullName evidence="1">Uncharacterized protein</fullName>
    </submittedName>
</protein>
<evidence type="ECO:0000313" key="2">
    <source>
        <dbReference type="Proteomes" id="UP000265520"/>
    </source>
</evidence>
<sequence length="83" mass="9107">MENAAKSCKFLAAWGARRAGHGCKAQPAAAVLLFAVYFLRNTRAGLRIARRPAGNAVFDPFLYYILIGTPLEQGLHIFGEELK</sequence>
<dbReference type="Proteomes" id="UP000265520">
    <property type="component" value="Unassembled WGS sequence"/>
</dbReference>
<dbReference type="AlphaFoldDB" id="A0A392QQW3"/>